<dbReference type="GO" id="GO:0006396">
    <property type="term" value="P:RNA processing"/>
    <property type="evidence" value="ECO:0007669"/>
    <property type="project" value="InterPro"/>
</dbReference>
<keyword evidence="5" id="KW-1185">Reference proteome</keyword>
<dbReference type="Gene3D" id="1.25.40.10">
    <property type="entry name" value="Tetratricopeptide repeat domain"/>
    <property type="match status" value="2"/>
</dbReference>
<dbReference type="InterPro" id="IPR019607">
    <property type="entry name" value="Putative_zinc-finger_domain"/>
</dbReference>
<dbReference type="InterPro" id="IPR039278">
    <property type="entry name" value="Red1"/>
</dbReference>
<dbReference type="Pfam" id="PF10650">
    <property type="entry name" value="zf-C3H1"/>
    <property type="match status" value="1"/>
</dbReference>
<dbReference type="PANTHER" id="PTHR21563:SF3">
    <property type="entry name" value="ZINC FINGER C3H1 DOMAIN-CONTAINING PROTEIN"/>
    <property type="match status" value="1"/>
</dbReference>
<dbReference type="SUPFAM" id="SSF48452">
    <property type="entry name" value="TPR-like"/>
    <property type="match status" value="2"/>
</dbReference>
<dbReference type="OrthoDB" id="1922977at2759"/>
<dbReference type="KEGG" id="tad:TRIADDRAFT_61836"/>
<dbReference type="Proteomes" id="UP000009022">
    <property type="component" value="Unassembled WGS sequence"/>
</dbReference>
<dbReference type="RefSeq" id="XP_002117760.1">
    <property type="nucleotide sequence ID" value="XM_002117724.1"/>
</dbReference>
<feature type="compositionally biased region" description="Acidic residues" evidence="2">
    <location>
        <begin position="1"/>
        <end position="15"/>
    </location>
</feature>
<dbReference type="PhylomeDB" id="B3SC36"/>
<reference evidence="4 5" key="1">
    <citation type="journal article" date="2008" name="Nature">
        <title>The Trichoplax genome and the nature of placozoans.</title>
        <authorList>
            <person name="Srivastava M."/>
            <person name="Begovic E."/>
            <person name="Chapman J."/>
            <person name="Putnam N.H."/>
            <person name="Hellsten U."/>
            <person name="Kawashima T."/>
            <person name="Kuo A."/>
            <person name="Mitros T."/>
            <person name="Salamov A."/>
            <person name="Carpenter M.L."/>
            <person name="Signorovitch A.Y."/>
            <person name="Moreno M.A."/>
            <person name="Kamm K."/>
            <person name="Grimwood J."/>
            <person name="Schmutz J."/>
            <person name="Shapiro H."/>
            <person name="Grigoriev I.V."/>
            <person name="Buss L.W."/>
            <person name="Schierwater B."/>
            <person name="Dellaporta S.L."/>
            <person name="Rokhsar D.S."/>
        </authorList>
    </citation>
    <scope>NUCLEOTIDE SEQUENCE [LARGE SCALE GENOMIC DNA]</scope>
    <source>
        <strain evidence="4 5">Grell-BS-1999</strain>
    </source>
</reference>
<dbReference type="GO" id="GO:0005634">
    <property type="term" value="C:nucleus"/>
    <property type="evidence" value="ECO:0000318"/>
    <property type="project" value="GO_Central"/>
</dbReference>
<dbReference type="InterPro" id="IPR011990">
    <property type="entry name" value="TPR-like_helical_dom_sf"/>
</dbReference>
<dbReference type="HOGENOM" id="CLU_247021_0_0_1"/>
<dbReference type="STRING" id="10228.B3SC36"/>
<protein>
    <recommendedName>
        <fullName evidence="3">Putative zinc-finger domain-containing protein</fullName>
    </recommendedName>
</protein>
<feature type="domain" description="Putative zinc-finger" evidence="3">
    <location>
        <begin position="809"/>
        <end position="828"/>
    </location>
</feature>
<evidence type="ECO:0000256" key="1">
    <source>
        <dbReference type="SAM" id="Coils"/>
    </source>
</evidence>
<feature type="region of interest" description="Disordered" evidence="2">
    <location>
        <begin position="1"/>
        <end position="21"/>
    </location>
</feature>
<keyword evidence="1" id="KW-0175">Coiled coil</keyword>
<dbReference type="GeneID" id="6758973"/>
<name>B3SC36_TRIAD</name>
<dbReference type="InterPro" id="IPR003107">
    <property type="entry name" value="HAT"/>
</dbReference>
<evidence type="ECO:0000313" key="5">
    <source>
        <dbReference type="Proteomes" id="UP000009022"/>
    </source>
</evidence>
<dbReference type="InParanoid" id="B3SC36"/>
<organism evidence="4 5">
    <name type="scientific">Trichoplax adhaerens</name>
    <name type="common">Trichoplax reptans</name>
    <dbReference type="NCBI Taxonomy" id="10228"/>
    <lineage>
        <taxon>Eukaryota</taxon>
        <taxon>Metazoa</taxon>
        <taxon>Placozoa</taxon>
        <taxon>Uniplacotomia</taxon>
        <taxon>Trichoplacea</taxon>
        <taxon>Trichoplacidae</taxon>
        <taxon>Trichoplax</taxon>
    </lineage>
</organism>
<gene>
    <name evidence="4" type="ORF">TRIADDRAFT_61836</name>
</gene>
<evidence type="ECO:0000259" key="3">
    <source>
        <dbReference type="Pfam" id="PF10650"/>
    </source>
</evidence>
<dbReference type="EMBL" id="DS985267">
    <property type="protein sequence ID" value="EDV19736.1"/>
    <property type="molecule type" value="Genomic_DNA"/>
</dbReference>
<accession>B3SC36</accession>
<feature type="coiled-coil region" evidence="1">
    <location>
        <begin position="264"/>
        <end position="291"/>
    </location>
</feature>
<dbReference type="eggNOG" id="KOG4839">
    <property type="taxonomic scope" value="Eukaryota"/>
</dbReference>
<proteinExistence type="predicted"/>
<dbReference type="SMART" id="SM00386">
    <property type="entry name" value="HAT"/>
    <property type="match status" value="3"/>
</dbReference>
<dbReference type="CTD" id="6758973"/>
<sequence>MEEEIEEGEIIDDSQDLPIKQPNRSLEEANPVWPVQMPHLISNSHLSIGKNYSTTNLVRRTRVVNLVPDGSTRPRFSKSGINRRKKSLQKKNFSPLNEHDTEDVTFEELLLKKELLQQQLQAEVKKERVKTEETNFKNKARLHASSTIEKANHPLITDISAGSSVKDQYISDQSVRLNNGSKAGEESASILEPSEISMKHPQNKYNMRSTCKTPENIQQQIVQLDQDRLDQKQRYKGAVADPVYKGDTYRISSECGSRDTNLRNKLKNLKKRQLTRKIARAQRKNKNGNKIPGSHLVPVKINRDVDQDIFKEKARMINSPTIDNYVQVPMDVDSNSEISDDISLIKNKSHIGSKFQDTLLMEKAINDRNSGTAESDRPADTKLADGESMTFFLIDIQEDDEESIVALRNAVLETMKTKSLVASAKITENTKCNSKSESSDSSNITAIAETVNPIIIPLMDSDSDSYSESEVKSTSLETSVSKDRKAFQLSLDAMIKKARNATDIIKDKARVENYADTEAIHTPEQIKNLNPEKLSEYYKLKAEIARREMAKKPLSEYGQSKKGLFGIETKSSNDKLKMIDRYRKDRLAYQRLETKIKHEIQRLQSSVKIKEAKSNKLIEKQTQLQAAIKQHEKEILEKNVKLERIQNFSIKYMELIKSLESKQPKVAEDLNKGNSRVTAGVEVGSNNKAGITPLASEYCSRLTSLLDEANEIVNIHWLRQIDVEFSFVQLKLPIFEIFDRPLETLVDMLNVEEIAIAAPTRIAFIKKSPYRSSLKCFRSYRFSPYFRTQSKLSVMSESISHKIDPSRIICPFDLQGVCNDDQCKWQHLSTSTLSEREILMDLASYCSSLTKNIMEDTITTTDSISRFVSDWSQKYKVLNTEEKCLLLINRINESRRKTLYHISFHERAWNPISGFRVIQGNVASDYTKFVRRMLHSTSSIFPITYKSEDFDNLQNVRYFPISALTENVKTPAERRIDDWICLADLKLKKNDLEGCQNVLSHGLEAYKESELKVLDDIMLFLKSDTSDKSVRSHRFVESILYRIQLEILTGRTGAGKLLKAFINRDGDDTIIHFLTPNDRCFIWLCFIYLQYIKTLPSSIFGTLNGVPGELVCKDCFYIPWRNIVDIDYESVLKLFQMGLKASSNDLNKVSRDASTCLPLHINLLYFLYSCNRVDKALQLCWRLLESNESVLDLWHVYLYLLRMKNLSDVETSFYVNQVFNRASKAMPGHSKIYYILGKFYFMQKNLSEALRYLRLCAVSKYTVNNSNESSCDVLDVHALYKKLLGLPLPYNYRLPDSAMKIENPDTQNDLLYIWLCYCLLLEIESVEDQYICDVFEDSIVKTMALENKKELWLEYMYFLMRSLSKCSSEEDFGKRLKDMIKKCWRCVVVSCPHSRSSPYRNGSKWNDFRFCNRILSLLIICLPNSLFTHCVERFLSTMPQNAGLVIRIITFEVQHGRVNQARWLYQQATEAVPLSAILWREYIQFEVQHENFQAIEDAIEKCKHHGVCLGDLNTTYSLLNQFGFKRIYQDMGNTHN</sequence>
<evidence type="ECO:0000313" key="4">
    <source>
        <dbReference type="EMBL" id="EDV19736.1"/>
    </source>
</evidence>
<dbReference type="PANTHER" id="PTHR21563">
    <property type="entry name" value="ZINC FINGER C3H1 DOMAIN-CONTAINING PROTEIN"/>
    <property type="match status" value="1"/>
</dbReference>
<evidence type="ECO:0000256" key="2">
    <source>
        <dbReference type="SAM" id="MobiDB-lite"/>
    </source>
</evidence>
<feature type="coiled-coil region" evidence="1">
    <location>
        <begin position="600"/>
        <end position="634"/>
    </location>
</feature>